<keyword evidence="13" id="KW-1185">Reference proteome</keyword>
<keyword evidence="4 10" id="KW-0479">Metal-binding</keyword>
<evidence type="ECO:0000256" key="2">
    <source>
        <dbReference type="ARBA" id="ARBA00022525"/>
    </source>
</evidence>
<evidence type="ECO:0000256" key="5">
    <source>
        <dbReference type="ARBA" id="ARBA00022801"/>
    </source>
</evidence>
<evidence type="ECO:0000313" key="14">
    <source>
        <dbReference type="WBParaSite" id="MhA1_Contig123.frz3.fgene10"/>
    </source>
</evidence>
<evidence type="ECO:0000256" key="1">
    <source>
        <dbReference type="ARBA" id="ARBA00004613"/>
    </source>
</evidence>
<evidence type="ECO:0000256" key="11">
    <source>
        <dbReference type="SAM" id="SignalP"/>
    </source>
</evidence>
<protein>
    <submittedName>
        <fullName evidence="14">Peptidase M12B domain-containing protein</fullName>
    </submittedName>
</protein>
<dbReference type="InterPro" id="IPR036383">
    <property type="entry name" value="TSP1_rpt_sf"/>
</dbReference>
<dbReference type="InterPro" id="IPR057401">
    <property type="entry name" value="Adt-1/2-like_dom"/>
</dbReference>
<dbReference type="Pfam" id="PF00090">
    <property type="entry name" value="TSP_1"/>
    <property type="match status" value="6"/>
</dbReference>
<dbReference type="InterPro" id="IPR041645">
    <property type="entry name" value="ADAMTS_CR_2"/>
</dbReference>
<proteinExistence type="predicted"/>
<feature type="domain" description="Peptidase M12B" evidence="12">
    <location>
        <begin position="227"/>
        <end position="417"/>
    </location>
</feature>
<dbReference type="Pfam" id="PF01421">
    <property type="entry name" value="Reprolysin"/>
    <property type="match status" value="1"/>
</dbReference>
<evidence type="ECO:0000256" key="6">
    <source>
        <dbReference type="ARBA" id="ARBA00022833"/>
    </source>
</evidence>
<keyword evidence="5" id="KW-0378">Hydrolase</keyword>
<feature type="active site" evidence="10">
    <location>
        <position position="372"/>
    </location>
</feature>
<keyword evidence="3" id="KW-0645">Protease</keyword>
<evidence type="ECO:0000256" key="9">
    <source>
        <dbReference type="ARBA" id="ARBA00023180"/>
    </source>
</evidence>
<organism evidence="13 14">
    <name type="scientific">Meloidogyne hapla</name>
    <name type="common">Root-knot nematode worm</name>
    <dbReference type="NCBI Taxonomy" id="6305"/>
    <lineage>
        <taxon>Eukaryota</taxon>
        <taxon>Metazoa</taxon>
        <taxon>Ecdysozoa</taxon>
        <taxon>Nematoda</taxon>
        <taxon>Chromadorea</taxon>
        <taxon>Rhabditida</taxon>
        <taxon>Tylenchina</taxon>
        <taxon>Tylenchomorpha</taxon>
        <taxon>Tylenchoidea</taxon>
        <taxon>Meloidogynidae</taxon>
        <taxon>Meloidogyninae</taxon>
        <taxon>Meloidogyne</taxon>
    </lineage>
</organism>
<keyword evidence="8" id="KW-1015">Disulfide bond</keyword>
<dbReference type="Gene3D" id="3.40.390.10">
    <property type="entry name" value="Collagenase (Catalytic Domain)"/>
    <property type="match status" value="1"/>
</dbReference>
<dbReference type="SUPFAM" id="SSF55486">
    <property type="entry name" value="Metalloproteases ('zincins'), catalytic domain"/>
    <property type="match status" value="1"/>
</dbReference>
<dbReference type="InterPro" id="IPR001590">
    <property type="entry name" value="Peptidase_M12B"/>
</dbReference>
<evidence type="ECO:0000256" key="3">
    <source>
        <dbReference type="ARBA" id="ARBA00022670"/>
    </source>
</evidence>
<feature type="binding site" evidence="10">
    <location>
        <position position="371"/>
    </location>
    <ligand>
        <name>Zn(2+)</name>
        <dbReference type="ChEBI" id="CHEBI:29105"/>
        <note>catalytic</note>
    </ligand>
</feature>
<dbReference type="Pfam" id="PF17771">
    <property type="entry name" value="ADAMTS_CR_2"/>
    <property type="match status" value="1"/>
</dbReference>
<dbReference type="Gene3D" id="2.20.100.10">
    <property type="entry name" value="Thrombospondin type-1 (TSP1) repeat"/>
    <property type="match status" value="7"/>
</dbReference>
<dbReference type="WBParaSite" id="MhA1_Contig123.frz3.fgene10">
    <property type="protein sequence ID" value="MhA1_Contig123.frz3.fgene10"/>
    <property type="gene ID" value="MhA1_Contig123.frz3.fgene10"/>
</dbReference>
<evidence type="ECO:0000259" key="12">
    <source>
        <dbReference type="PROSITE" id="PS50215"/>
    </source>
</evidence>
<dbReference type="SUPFAM" id="SSF82895">
    <property type="entry name" value="TSP-1 type 1 repeat"/>
    <property type="match status" value="6"/>
</dbReference>
<feature type="chain" id="PRO_5009315381" evidence="11">
    <location>
        <begin position="21"/>
        <end position="1085"/>
    </location>
</feature>
<dbReference type="PANTHER" id="PTHR13723:SF200">
    <property type="entry name" value="ADAM METALLOPEPTIDASE WITH THROMBOSPONDIN TYPE 1 MOTIF B, ISOFORM B"/>
    <property type="match status" value="1"/>
</dbReference>
<evidence type="ECO:0000256" key="7">
    <source>
        <dbReference type="ARBA" id="ARBA00023049"/>
    </source>
</evidence>
<evidence type="ECO:0000256" key="8">
    <source>
        <dbReference type="ARBA" id="ARBA00023157"/>
    </source>
</evidence>
<dbReference type="Gene3D" id="3.40.1620.60">
    <property type="match status" value="1"/>
</dbReference>
<keyword evidence="9" id="KW-0325">Glycoprotein</keyword>
<dbReference type="GO" id="GO:0004222">
    <property type="term" value="F:metalloendopeptidase activity"/>
    <property type="evidence" value="ECO:0007669"/>
    <property type="project" value="InterPro"/>
</dbReference>
<evidence type="ECO:0000256" key="10">
    <source>
        <dbReference type="PROSITE-ProRule" id="PRU00276"/>
    </source>
</evidence>
<keyword evidence="6 10" id="KW-0862">Zinc</keyword>
<dbReference type="OMA" id="LDSCHYH"/>
<dbReference type="GO" id="GO:0006508">
    <property type="term" value="P:proteolysis"/>
    <property type="evidence" value="ECO:0007669"/>
    <property type="project" value="UniProtKB-KW"/>
</dbReference>
<feature type="signal peptide" evidence="11">
    <location>
        <begin position="1"/>
        <end position="20"/>
    </location>
</feature>
<evidence type="ECO:0000256" key="4">
    <source>
        <dbReference type="ARBA" id="ARBA00022723"/>
    </source>
</evidence>
<dbReference type="SMART" id="SM00209">
    <property type="entry name" value="TSP1"/>
    <property type="match status" value="7"/>
</dbReference>
<feature type="binding site" evidence="10">
    <location>
        <position position="381"/>
    </location>
    <ligand>
        <name>Zn(2+)</name>
        <dbReference type="ChEBI" id="CHEBI:29105"/>
        <note>catalytic</note>
    </ligand>
</feature>
<accession>A0A1I8B2J9</accession>
<dbReference type="Pfam" id="PF25379">
    <property type="entry name" value="Adt-1"/>
    <property type="match status" value="1"/>
</dbReference>
<dbReference type="GO" id="GO:0005576">
    <property type="term" value="C:extracellular region"/>
    <property type="evidence" value="ECO:0007669"/>
    <property type="project" value="UniProtKB-SubCell"/>
</dbReference>
<dbReference type="PANTHER" id="PTHR13723">
    <property type="entry name" value="ADAMTS A DISINTEGRIN AND METALLOPROTEASE WITH THROMBOSPONDIN MOTIFS PROTEASE"/>
    <property type="match status" value="1"/>
</dbReference>
<dbReference type="GO" id="GO:0046872">
    <property type="term" value="F:metal ion binding"/>
    <property type="evidence" value="ECO:0007669"/>
    <property type="project" value="UniProtKB-KW"/>
</dbReference>
<dbReference type="InterPro" id="IPR000884">
    <property type="entry name" value="TSP1_rpt"/>
</dbReference>
<keyword evidence="7" id="KW-0482">Metalloprotease</keyword>
<reference evidence="14" key="1">
    <citation type="submission" date="2016-11" db="UniProtKB">
        <authorList>
            <consortium name="WormBaseParasite"/>
        </authorList>
    </citation>
    <scope>IDENTIFICATION</scope>
</reference>
<keyword evidence="2" id="KW-0964">Secreted</keyword>
<keyword evidence="11" id="KW-0732">Signal</keyword>
<dbReference type="PROSITE" id="PS50215">
    <property type="entry name" value="ADAM_MEPRO"/>
    <property type="match status" value="1"/>
</dbReference>
<dbReference type="Proteomes" id="UP000095281">
    <property type="component" value="Unplaced"/>
</dbReference>
<dbReference type="GO" id="GO:0031012">
    <property type="term" value="C:extracellular matrix"/>
    <property type="evidence" value="ECO:0007669"/>
    <property type="project" value="TreeGrafter"/>
</dbReference>
<evidence type="ECO:0000313" key="13">
    <source>
        <dbReference type="Proteomes" id="UP000095281"/>
    </source>
</evidence>
<comment type="subcellular location">
    <subcellularLocation>
        <location evidence="1">Secreted</location>
    </subcellularLocation>
</comment>
<name>A0A1I8B2J9_MELHA</name>
<dbReference type="InterPro" id="IPR024079">
    <property type="entry name" value="MetalloPept_cat_dom_sf"/>
</dbReference>
<feature type="binding site" evidence="10">
    <location>
        <position position="375"/>
    </location>
    <ligand>
        <name>Zn(2+)</name>
        <dbReference type="ChEBI" id="CHEBI:29105"/>
        <note>catalytic</note>
    </ligand>
</feature>
<dbReference type="InterPro" id="IPR050439">
    <property type="entry name" value="ADAMTS_ADAMTS-like"/>
</dbReference>
<dbReference type="AlphaFoldDB" id="A0A1I8B2J9"/>
<dbReference type="GO" id="GO:0030198">
    <property type="term" value="P:extracellular matrix organization"/>
    <property type="evidence" value="ECO:0007669"/>
    <property type="project" value="TreeGrafter"/>
</dbReference>
<dbReference type="PROSITE" id="PS50092">
    <property type="entry name" value="TSP1"/>
    <property type="match status" value="7"/>
</dbReference>
<sequence length="1085" mass="121665">MFAALFELLLLFVATKFCIGSLVSLFSPDDLRYTFGVNSIREVPKHRFTHPQLLIRQNSTFYELLIELDEGNIQRIPLQPITSQLLADRLTIVRRTAADGGGHLETAINPLKHFDDCHFHYNSTDMFLAISNCEEGELKGSILLNGSLWVLHPIPQRHKARMRRSTNNENNLLTHVIYKRDTVEGKKDEEFCGIENTISSDELLDNEAGIHEDVFVVGQRMSQESDLIVELAIFVDEELWRHFSSRHGSLAWQKLQQYALTMLSNIQIMYKQPTALPTITFKVVRYESALAAHLHENGNAQRYLDRFCRYQRSLGVQDWDHALLLTGYDIHRGYGANSISGIARLDGMCDPWNTCTLAEGLDFTSAFIGTHELGHSVGMRHDEPYCSDNYIMSSSLGPGKVTWSTCSLRDYQNFIQRLDSKNKNCLRVSLLREKMPMRDTLKPGQIYDAHEQCRLMHGSSYVQVSPRTDHYDGICNMMWCGQGSYGRIVTSHPALEGTFCGDRKWCSLGRCVPWTGFGAPLSPRPSISQYPPSYVTSTVATTTNVYPTSVSYKIGHKYGGTLAKYLKTIAEWQQRNKGKKGLQQIINGQWSGWSPFDCKQCSCPSISGSIGVTLSRRSCSNPEPLNGGAECQGPSQRAAVCARKCAEERNSVNQYISSKCAEHKYQRNDPELTGSGSQLTRFPQRACKIFCDVQNAFGSQRNYRFYGDNLPDGAPCGWDRYCLNGECTELSCEDTILAPDDQRSSRNSCPSSHERCPVENVDAKSMSNGQWGQWSIWSSCTASCGDLGVQIRSRTCNINNRCEGEPTQNQPCNRHVCPTTPAGEPQWTDWTPWTQCSVSCGHGSQARYRRCQNSQGSQTMELRNCDEIPCNSGNRLDRSDAQWTGWSVWSVCSVTCGPGFQSRTRSCFPQSGACDGSWQQRMACNLRECSGGWNTWGVWSECSRLCGKGVRSRSRTCPTDASCPGSSTEQSFCNEQPCAEQETLNAQWSGWSVWGPCSATCGNGVRRRTRHCQWGNCPGHHFDSSICNNGQCSVEDASWGGWGYWSVCSESCGQGFRRKVRKCYGSGQCPGSEYEREQCQVRSTC</sequence>
<comment type="caution">
    <text evidence="10">Lacks conserved residue(s) required for the propagation of feature annotation.</text>
</comment>